<sequence length="326" mass="34107">MPAPDSTGQPLLVVVGRSARRVDGESVRIARDVLCAGAPAKLTFPDGPEEVERALARRGRRRPVLVGDDRMLLQAVRVLGRRHELAGVPLAIVPVGTPESLVLAGALGLPLDAVRAARAVLDGAERAQDALVDDSGAVVLGGVSIPGGAVPREPDGTGLPGVPGPAAGEDAPRGGAGLLAPEEPVPGELAPGEAEELRDGAHQPWWSPAARTARTALATLLAGPAARQQLPACTRLRVEADSVLLTDLDRSVDRVTVCLTDGLAEVAVRPRAAHDGAPEPLRARARTVMVTGPDFRYRADGLLAGPVRRRTWTVREGAWRLVVPRY</sequence>
<feature type="region of interest" description="Disordered" evidence="1">
    <location>
        <begin position="147"/>
        <end position="192"/>
    </location>
</feature>
<keyword evidence="3" id="KW-1185">Reference proteome</keyword>
<dbReference type="InterPro" id="IPR016064">
    <property type="entry name" value="NAD/diacylglycerol_kinase_sf"/>
</dbReference>
<proteinExistence type="predicted"/>
<evidence type="ECO:0000313" key="2">
    <source>
        <dbReference type="EMBL" id="MFC5719570.1"/>
    </source>
</evidence>
<evidence type="ECO:0000313" key="3">
    <source>
        <dbReference type="Proteomes" id="UP001596083"/>
    </source>
</evidence>
<reference evidence="3" key="1">
    <citation type="journal article" date="2019" name="Int. J. Syst. Evol. Microbiol.">
        <title>The Global Catalogue of Microorganisms (GCM) 10K type strain sequencing project: providing services to taxonomists for standard genome sequencing and annotation.</title>
        <authorList>
            <consortium name="The Broad Institute Genomics Platform"/>
            <consortium name="The Broad Institute Genome Sequencing Center for Infectious Disease"/>
            <person name="Wu L."/>
            <person name="Ma J."/>
        </authorList>
    </citation>
    <scope>NUCLEOTIDE SEQUENCE [LARGE SCALE GENOMIC DNA]</scope>
    <source>
        <strain evidence="3">CGMCC 4.7304</strain>
    </source>
</reference>
<dbReference type="Gene3D" id="3.40.50.10330">
    <property type="entry name" value="Probable inorganic polyphosphate/atp-NAD kinase, domain 1"/>
    <property type="match status" value="1"/>
</dbReference>
<protein>
    <recommendedName>
        <fullName evidence="4">Diacylglycerol kinase</fullName>
    </recommendedName>
</protein>
<evidence type="ECO:0008006" key="4">
    <source>
        <dbReference type="Google" id="ProtNLM"/>
    </source>
</evidence>
<dbReference type="Proteomes" id="UP001596083">
    <property type="component" value="Unassembled WGS sequence"/>
</dbReference>
<gene>
    <name evidence="2" type="ORF">ACFP1Z_05175</name>
</gene>
<organism evidence="2 3">
    <name type="scientific">Streptomyces gamaensis</name>
    <dbReference type="NCBI Taxonomy" id="1763542"/>
    <lineage>
        <taxon>Bacteria</taxon>
        <taxon>Bacillati</taxon>
        <taxon>Actinomycetota</taxon>
        <taxon>Actinomycetes</taxon>
        <taxon>Kitasatosporales</taxon>
        <taxon>Streptomycetaceae</taxon>
        <taxon>Streptomyces</taxon>
    </lineage>
</organism>
<name>A0ABW0YSP1_9ACTN</name>
<dbReference type="RefSeq" id="WP_390314681.1">
    <property type="nucleotide sequence ID" value="NZ_JBHSPB010000003.1"/>
</dbReference>
<dbReference type="InterPro" id="IPR017438">
    <property type="entry name" value="ATP-NAD_kinase_N"/>
</dbReference>
<accession>A0ABW0YSP1</accession>
<dbReference type="SUPFAM" id="SSF111331">
    <property type="entry name" value="NAD kinase/diacylglycerol kinase-like"/>
    <property type="match status" value="1"/>
</dbReference>
<evidence type="ECO:0000256" key="1">
    <source>
        <dbReference type="SAM" id="MobiDB-lite"/>
    </source>
</evidence>
<dbReference type="EMBL" id="JBHSPB010000003">
    <property type="protein sequence ID" value="MFC5719570.1"/>
    <property type="molecule type" value="Genomic_DNA"/>
</dbReference>
<comment type="caution">
    <text evidence="2">The sequence shown here is derived from an EMBL/GenBank/DDBJ whole genome shotgun (WGS) entry which is preliminary data.</text>
</comment>